<evidence type="ECO:0000313" key="2">
    <source>
        <dbReference type="EMBL" id="TQM66222.1"/>
    </source>
</evidence>
<name>A0A543I6I5_9MICO</name>
<organism evidence="2 3">
    <name type="scientific">Klugiella xanthotipulae</name>
    <dbReference type="NCBI Taxonomy" id="244735"/>
    <lineage>
        <taxon>Bacteria</taxon>
        <taxon>Bacillati</taxon>
        <taxon>Actinomycetota</taxon>
        <taxon>Actinomycetes</taxon>
        <taxon>Micrococcales</taxon>
        <taxon>Microbacteriaceae</taxon>
        <taxon>Klugiella</taxon>
    </lineage>
</organism>
<dbReference type="SUPFAM" id="SSF47413">
    <property type="entry name" value="lambda repressor-like DNA-binding domains"/>
    <property type="match status" value="1"/>
</dbReference>
<reference evidence="2 3" key="1">
    <citation type="submission" date="2019-06" db="EMBL/GenBank/DDBJ databases">
        <title>Sequencing the genomes of 1000 actinobacteria strains.</title>
        <authorList>
            <person name="Klenk H.-P."/>
        </authorList>
    </citation>
    <scope>NUCLEOTIDE SEQUENCE [LARGE SCALE GENOMIC DNA]</scope>
    <source>
        <strain evidence="2 3">DSM 18031</strain>
    </source>
</reference>
<protein>
    <recommendedName>
        <fullName evidence="1">HTH cro/C1-type domain-containing protein</fullName>
    </recommendedName>
</protein>
<comment type="caution">
    <text evidence="2">The sequence shown here is derived from an EMBL/GenBank/DDBJ whole genome shotgun (WGS) entry which is preliminary data.</text>
</comment>
<gene>
    <name evidence="2" type="ORF">FB466_1056</name>
</gene>
<evidence type="ECO:0000313" key="3">
    <source>
        <dbReference type="Proteomes" id="UP000318331"/>
    </source>
</evidence>
<keyword evidence="3" id="KW-1185">Reference proteome</keyword>
<dbReference type="RefSeq" id="WP_141916375.1">
    <property type="nucleotide sequence ID" value="NZ_BAAAYS010000014.1"/>
</dbReference>
<accession>A0A543I6I5</accession>
<dbReference type="CDD" id="cd00093">
    <property type="entry name" value="HTH_XRE"/>
    <property type="match status" value="1"/>
</dbReference>
<sequence>MSSSVRIRSGLLQRLRETRGIVNELEQARLLGVDRSTLRRVDSGKAPSSAFMAAVHDAFGLSLGEAFEIVPGTTGEEA</sequence>
<proteinExistence type="predicted"/>
<dbReference type="Proteomes" id="UP000318331">
    <property type="component" value="Unassembled WGS sequence"/>
</dbReference>
<dbReference type="GO" id="GO:0003677">
    <property type="term" value="F:DNA binding"/>
    <property type="evidence" value="ECO:0007669"/>
    <property type="project" value="InterPro"/>
</dbReference>
<dbReference type="InterPro" id="IPR010982">
    <property type="entry name" value="Lambda_DNA-bd_dom_sf"/>
</dbReference>
<dbReference type="PROSITE" id="PS50943">
    <property type="entry name" value="HTH_CROC1"/>
    <property type="match status" value="1"/>
</dbReference>
<dbReference type="AlphaFoldDB" id="A0A543I6I5"/>
<feature type="domain" description="HTH cro/C1-type" evidence="1">
    <location>
        <begin position="28"/>
        <end position="66"/>
    </location>
</feature>
<dbReference type="InterPro" id="IPR001387">
    <property type="entry name" value="Cro/C1-type_HTH"/>
</dbReference>
<evidence type="ECO:0000259" key="1">
    <source>
        <dbReference type="PROSITE" id="PS50943"/>
    </source>
</evidence>
<dbReference type="EMBL" id="VFPN01000001">
    <property type="protein sequence ID" value="TQM66222.1"/>
    <property type="molecule type" value="Genomic_DNA"/>
</dbReference>
<dbReference type="OrthoDB" id="5123161at2"/>